<keyword evidence="4" id="KW-1003">Cell membrane</keyword>
<evidence type="ECO:0000256" key="6">
    <source>
        <dbReference type="ARBA" id="ARBA00022692"/>
    </source>
</evidence>
<keyword evidence="13" id="KW-1185">Reference proteome</keyword>
<feature type="domain" description="Histidine kinase" evidence="11">
    <location>
        <begin position="126"/>
        <end position="344"/>
    </location>
</feature>
<proteinExistence type="predicted"/>
<keyword evidence="6 10" id="KW-0812">Transmembrane</keyword>
<organism evidence="12 13">
    <name type="scientific">Faecalicatena faecalis</name>
    <dbReference type="NCBI Taxonomy" id="2726362"/>
    <lineage>
        <taxon>Bacteria</taxon>
        <taxon>Bacillati</taxon>
        <taxon>Bacillota</taxon>
        <taxon>Clostridia</taxon>
        <taxon>Lachnospirales</taxon>
        <taxon>Lachnospiraceae</taxon>
        <taxon>Faecalicatena</taxon>
    </lineage>
</organism>
<evidence type="ECO:0000256" key="10">
    <source>
        <dbReference type="SAM" id="Phobius"/>
    </source>
</evidence>
<gene>
    <name evidence="12" type="ORF">HGO97_021930</name>
</gene>
<dbReference type="InterPro" id="IPR003594">
    <property type="entry name" value="HATPase_dom"/>
</dbReference>
<evidence type="ECO:0000256" key="1">
    <source>
        <dbReference type="ARBA" id="ARBA00000085"/>
    </source>
</evidence>
<dbReference type="SMART" id="SM00387">
    <property type="entry name" value="HATPase_c"/>
    <property type="match status" value="1"/>
</dbReference>
<dbReference type="PROSITE" id="PS50109">
    <property type="entry name" value="HIS_KIN"/>
    <property type="match status" value="1"/>
</dbReference>
<evidence type="ECO:0000256" key="8">
    <source>
        <dbReference type="ARBA" id="ARBA00022989"/>
    </source>
</evidence>
<evidence type="ECO:0000256" key="3">
    <source>
        <dbReference type="ARBA" id="ARBA00012438"/>
    </source>
</evidence>
<sequence length="355" mass="41667">MTFWKFLKDKIMLLLLHLLCMLGSAFYLSACGLKLEQLFLFYMAWAIMLLGYLLTTWYKRSRYFKELYQILDGLDKPYLLAETAPYSWRLEDKLYQDLLKRSNKSVIDEIHHLETERMEYKDFIENWIHEVKLPLTSMNLMCDNRSENVSWTSKDIRRLKASLSELENDIDKALYYARSDTVYQDYMIRRISLHEVIVDVIRHLKPYLIQNHVQLELSSDLKETSVYCDGKWLGFILNQILLNSVKYKKDEGCHIQIRSKQEPQKTILSIEDNGIGIRPEDLGRIFEKGFTGNNGRKDGREQRQSTGIGLYLCKKLSRKLGITLEAESEPEVYTRILLIFPDGSSHFSKGNLSKS</sequence>
<dbReference type="EC" id="2.7.13.3" evidence="3"/>
<dbReference type="InterPro" id="IPR050351">
    <property type="entry name" value="BphY/WalK/GraS-like"/>
</dbReference>
<keyword evidence="7 12" id="KW-0418">Kinase</keyword>
<dbReference type="PANTHER" id="PTHR45453">
    <property type="entry name" value="PHOSPHATE REGULON SENSOR PROTEIN PHOR"/>
    <property type="match status" value="1"/>
</dbReference>
<evidence type="ECO:0000256" key="5">
    <source>
        <dbReference type="ARBA" id="ARBA00022679"/>
    </source>
</evidence>
<dbReference type="GO" id="GO:0016301">
    <property type="term" value="F:kinase activity"/>
    <property type="evidence" value="ECO:0007669"/>
    <property type="project" value="UniProtKB-KW"/>
</dbReference>
<comment type="subcellular location">
    <subcellularLocation>
        <location evidence="2">Cell membrane</location>
        <topology evidence="2">Multi-pass membrane protein</topology>
    </subcellularLocation>
</comment>
<keyword evidence="8 10" id="KW-1133">Transmembrane helix</keyword>
<accession>A0ABS6DA08</accession>
<evidence type="ECO:0000313" key="12">
    <source>
        <dbReference type="EMBL" id="MBU3878464.1"/>
    </source>
</evidence>
<dbReference type="InterPro" id="IPR005467">
    <property type="entry name" value="His_kinase_dom"/>
</dbReference>
<feature type="transmembrane region" description="Helical" evidence="10">
    <location>
        <begin position="40"/>
        <end position="58"/>
    </location>
</feature>
<dbReference type="EMBL" id="JABACJ020000035">
    <property type="protein sequence ID" value="MBU3878464.1"/>
    <property type="molecule type" value="Genomic_DNA"/>
</dbReference>
<evidence type="ECO:0000259" key="11">
    <source>
        <dbReference type="PROSITE" id="PS50109"/>
    </source>
</evidence>
<comment type="catalytic activity">
    <reaction evidence="1">
        <text>ATP + protein L-histidine = ADP + protein N-phospho-L-histidine.</text>
        <dbReference type="EC" id="2.7.13.3"/>
    </reaction>
</comment>
<reference evidence="12 13" key="1">
    <citation type="submission" date="2021-06" db="EMBL/GenBank/DDBJ databases">
        <title>Faecalicatena sp. nov. isolated from porcine feces.</title>
        <authorList>
            <person name="Oh B.S."/>
            <person name="Lee J.H."/>
        </authorList>
    </citation>
    <scope>NUCLEOTIDE SEQUENCE [LARGE SCALE GENOMIC DNA]</scope>
    <source>
        <strain evidence="12 13">AGMB00832</strain>
    </source>
</reference>
<comment type="caution">
    <text evidence="12">The sequence shown here is derived from an EMBL/GenBank/DDBJ whole genome shotgun (WGS) entry which is preliminary data.</text>
</comment>
<dbReference type="Proteomes" id="UP000723714">
    <property type="component" value="Unassembled WGS sequence"/>
</dbReference>
<evidence type="ECO:0000256" key="7">
    <source>
        <dbReference type="ARBA" id="ARBA00022777"/>
    </source>
</evidence>
<keyword evidence="9 10" id="KW-0472">Membrane</keyword>
<evidence type="ECO:0000256" key="4">
    <source>
        <dbReference type="ARBA" id="ARBA00022475"/>
    </source>
</evidence>
<dbReference type="Pfam" id="PF02518">
    <property type="entry name" value="HATPase_c"/>
    <property type="match status" value="1"/>
</dbReference>
<protein>
    <recommendedName>
        <fullName evidence="3">histidine kinase</fullName>
        <ecNumber evidence="3">2.7.13.3</ecNumber>
    </recommendedName>
</protein>
<evidence type="ECO:0000256" key="2">
    <source>
        <dbReference type="ARBA" id="ARBA00004651"/>
    </source>
</evidence>
<evidence type="ECO:0000313" key="13">
    <source>
        <dbReference type="Proteomes" id="UP000723714"/>
    </source>
</evidence>
<dbReference type="PANTHER" id="PTHR45453:SF2">
    <property type="entry name" value="HISTIDINE KINASE"/>
    <property type="match status" value="1"/>
</dbReference>
<evidence type="ECO:0000256" key="9">
    <source>
        <dbReference type="ARBA" id="ARBA00023136"/>
    </source>
</evidence>
<keyword evidence="5" id="KW-0808">Transferase</keyword>
<name>A0ABS6DA08_9FIRM</name>